<name>A0A6I6HCU5_VARPD</name>
<reference evidence="1 2" key="1">
    <citation type="submission" date="2019-12" db="EMBL/GenBank/DDBJ databases">
        <title>Hybrid Genome Assemblies of two High G+C Isolates from Undergraduate Microbiology Courses.</title>
        <authorList>
            <person name="Ne Ville C.J."/>
            <person name="Enright D."/>
            <person name="Hernandez I."/>
            <person name="Dodsworth J."/>
            <person name="Orwin P.M."/>
        </authorList>
    </citation>
    <scope>NUCLEOTIDE SEQUENCE [LARGE SCALE GENOMIC DNA]</scope>
    <source>
        <strain evidence="1 2">CSUSB</strain>
    </source>
</reference>
<gene>
    <name evidence="1" type="ORF">GOQ09_01705</name>
</gene>
<dbReference type="RefSeq" id="WP_157611560.1">
    <property type="nucleotide sequence ID" value="NZ_CP046622.1"/>
</dbReference>
<evidence type="ECO:0000313" key="1">
    <source>
        <dbReference type="EMBL" id="QGW80384.1"/>
    </source>
</evidence>
<dbReference type="EMBL" id="CP046622">
    <property type="protein sequence ID" value="QGW80384.1"/>
    <property type="molecule type" value="Genomic_DNA"/>
</dbReference>
<dbReference type="OrthoDB" id="8082270at2"/>
<proteinExistence type="predicted"/>
<dbReference type="Proteomes" id="UP000425817">
    <property type="component" value="Chromosome"/>
</dbReference>
<dbReference type="AlphaFoldDB" id="A0A6I6HCU5"/>
<accession>A0A6I6HCU5</accession>
<organism evidence="1 2">
    <name type="scientific">Variovorax paradoxus</name>
    <dbReference type="NCBI Taxonomy" id="34073"/>
    <lineage>
        <taxon>Bacteria</taxon>
        <taxon>Pseudomonadati</taxon>
        <taxon>Pseudomonadota</taxon>
        <taxon>Betaproteobacteria</taxon>
        <taxon>Burkholderiales</taxon>
        <taxon>Comamonadaceae</taxon>
        <taxon>Variovorax</taxon>
    </lineage>
</organism>
<protein>
    <submittedName>
        <fullName evidence="1">Uncharacterized protein</fullName>
    </submittedName>
</protein>
<evidence type="ECO:0000313" key="2">
    <source>
        <dbReference type="Proteomes" id="UP000425817"/>
    </source>
</evidence>
<sequence length="68" mass="6942">MAADVERGKSASHYVGGSFLHAGDVIRAWYLTNGPDVALVTYVAAAESGDAAAELADAGTIVRSVDFG</sequence>